<dbReference type="InterPro" id="IPR018289">
    <property type="entry name" value="MULE_transposase_dom"/>
</dbReference>
<organism evidence="2 3">
    <name type="scientific">Ambispora gerdemannii</name>
    <dbReference type="NCBI Taxonomy" id="144530"/>
    <lineage>
        <taxon>Eukaryota</taxon>
        <taxon>Fungi</taxon>
        <taxon>Fungi incertae sedis</taxon>
        <taxon>Mucoromycota</taxon>
        <taxon>Glomeromycotina</taxon>
        <taxon>Glomeromycetes</taxon>
        <taxon>Archaeosporales</taxon>
        <taxon>Ambisporaceae</taxon>
        <taxon>Ambispora</taxon>
    </lineage>
</organism>
<dbReference type="PANTHER" id="PTHR47718">
    <property type="entry name" value="OS01G0519700 PROTEIN"/>
    <property type="match status" value="1"/>
</dbReference>
<reference evidence="2" key="1">
    <citation type="submission" date="2021-06" db="EMBL/GenBank/DDBJ databases">
        <authorList>
            <person name="Kallberg Y."/>
            <person name="Tangrot J."/>
            <person name="Rosling A."/>
        </authorList>
    </citation>
    <scope>NUCLEOTIDE SEQUENCE</scope>
    <source>
        <strain evidence="2">MT106</strain>
    </source>
</reference>
<name>A0A9N9HKY7_9GLOM</name>
<dbReference type="EMBL" id="CAJVPL010012185">
    <property type="protein sequence ID" value="CAG8686295.1"/>
    <property type="molecule type" value="Genomic_DNA"/>
</dbReference>
<sequence length="186" mass="21234">MPLSLFVAVNNHFRTRLVAQALVNDETKETYEWLLTCTLKATNYAPRVFITDADPGMDAAIDIQYSRTYPLHCLYHISQNLIRNLKASLGNTYNDFLKDFHICRNILSPVEFDSQWHNLVTTYSKAANYLNSELYPSKERWAKAYTTKFFTAGISSTSRVESENAVIKNVLRGRPSLCELAAILDL</sequence>
<dbReference type="Pfam" id="PF10551">
    <property type="entry name" value="MULE"/>
    <property type="match status" value="1"/>
</dbReference>
<keyword evidence="3" id="KW-1185">Reference proteome</keyword>
<evidence type="ECO:0000259" key="1">
    <source>
        <dbReference type="Pfam" id="PF10551"/>
    </source>
</evidence>
<evidence type="ECO:0000313" key="2">
    <source>
        <dbReference type="EMBL" id="CAG8686295.1"/>
    </source>
</evidence>
<evidence type="ECO:0000313" key="3">
    <source>
        <dbReference type="Proteomes" id="UP000789831"/>
    </source>
</evidence>
<comment type="caution">
    <text evidence="2">The sequence shown here is derived from an EMBL/GenBank/DDBJ whole genome shotgun (WGS) entry which is preliminary data.</text>
</comment>
<protein>
    <submittedName>
        <fullName evidence="2">4711_t:CDS:1</fullName>
    </submittedName>
</protein>
<dbReference type="AlphaFoldDB" id="A0A9N9HKY7"/>
<dbReference type="Proteomes" id="UP000789831">
    <property type="component" value="Unassembled WGS sequence"/>
</dbReference>
<accession>A0A9N9HKY7</accession>
<proteinExistence type="predicted"/>
<dbReference type="OrthoDB" id="2348750at2759"/>
<gene>
    <name evidence="2" type="ORF">AGERDE_LOCUS12896</name>
</gene>
<feature type="domain" description="MULE transposase" evidence="1">
    <location>
        <begin position="1"/>
        <end position="80"/>
    </location>
</feature>
<feature type="non-terminal residue" evidence="2">
    <location>
        <position position="186"/>
    </location>
</feature>